<dbReference type="AlphaFoldDB" id="A0A914EH93"/>
<keyword evidence="1" id="KW-0812">Transmembrane</keyword>
<sequence>MSFPYRNLIEERDSIVTVDDLAKDKGSPRINIFHHNENSRKPNFSETKFCISQWSLICRAVLLLASLICIVFLIYCFAKADNHNHTRPIYPPVVRGPARSPKFPLCSGIQYLDCGYSWDEQSVLARHQENVDKIIASFLASDNEKSD</sequence>
<keyword evidence="2" id="KW-1185">Reference proteome</keyword>
<name>A0A914EH93_9BILA</name>
<feature type="transmembrane region" description="Helical" evidence="1">
    <location>
        <begin position="54"/>
        <end position="78"/>
    </location>
</feature>
<dbReference type="Proteomes" id="UP000887540">
    <property type="component" value="Unplaced"/>
</dbReference>
<organism evidence="2 3">
    <name type="scientific">Acrobeloides nanus</name>
    <dbReference type="NCBI Taxonomy" id="290746"/>
    <lineage>
        <taxon>Eukaryota</taxon>
        <taxon>Metazoa</taxon>
        <taxon>Ecdysozoa</taxon>
        <taxon>Nematoda</taxon>
        <taxon>Chromadorea</taxon>
        <taxon>Rhabditida</taxon>
        <taxon>Tylenchina</taxon>
        <taxon>Cephalobomorpha</taxon>
        <taxon>Cephaloboidea</taxon>
        <taxon>Cephalobidae</taxon>
        <taxon>Acrobeloides</taxon>
    </lineage>
</organism>
<accession>A0A914EH93</accession>
<proteinExistence type="predicted"/>
<keyword evidence="1" id="KW-1133">Transmembrane helix</keyword>
<evidence type="ECO:0000256" key="1">
    <source>
        <dbReference type="SAM" id="Phobius"/>
    </source>
</evidence>
<dbReference type="WBParaSite" id="ACRNAN_scaffold8088.g22883.t1">
    <property type="protein sequence ID" value="ACRNAN_scaffold8088.g22883.t1"/>
    <property type="gene ID" value="ACRNAN_scaffold8088.g22883"/>
</dbReference>
<protein>
    <submittedName>
        <fullName evidence="3">Uncharacterized protein</fullName>
    </submittedName>
</protein>
<keyword evidence="1" id="KW-0472">Membrane</keyword>
<evidence type="ECO:0000313" key="2">
    <source>
        <dbReference type="Proteomes" id="UP000887540"/>
    </source>
</evidence>
<reference evidence="3" key="1">
    <citation type="submission" date="2022-11" db="UniProtKB">
        <authorList>
            <consortium name="WormBaseParasite"/>
        </authorList>
    </citation>
    <scope>IDENTIFICATION</scope>
</reference>
<evidence type="ECO:0000313" key="3">
    <source>
        <dbReference type="WBParaSite" id="ACRNAN_scaffold8088.g22883.t1"/>
    </source>
</evidence>